<dbReference type="AlphaFoldDB" id="A0A1I4ZKK5"/>
<dbReference type="EMBL" id="FOVI01000006">
    <property type="protein sequence ID" value="SFN50489.1"/>
    <property type="molecule type" value="Genomic_DNA"/>
</dbReference>
<dbReference type="Proteomes" id="UP000199036">
    <property type="component" value="Unassembled WGS sequence"/>
</dbReference>
<dbReference type="STRING" id="913024.SAMN05421741_106101"/>
<accession>A0A1I4ZKK5</accession>
<organism evidence="1 2">
    <name type="scientific">Paenimyroides ummariense</name>
    <dbReference type="NCBI Taxonomy" id="913024"/>
    <lineage>
        <taxon>Bacteria</taxon>
        <taxon>Pseudomonadati</taxon>
        <taxon>Bacteroidota</taxon>
        <taxon>Flavobacteriia</taxon>
        <taxon>Flavobacteriales</taxon>
        <taxon>Flavobacteriaceae</taxon>
        <taxon>Paenimyroides</taxon>
    </lineage>
</organism>
<evidence type="ECO:0000313" key="2">
    <source>
        <dbReference type="Proteomes" id="UP000199036"/>
    </source>
</evidence>
<sequence length="90" mass="10540">MIPFPIYFIWGCFGFAGAWIPGKYDADKNEYHIFWGLGEVLSDCERGNCRIAFYTPPFFNFKHGLIDTTGFVVIPFSYNYTENPYRYNPN</sequence>
<name>A0A1I4ZKK5_9FLAO</name>
<keyword evidence="2" id="KW-1185">Reference proteome</keyword>
<reference evidence="2" key="1">
    <citation type="submission" date="2016-10" db="EMBL/GenBank/DDBJ databases">
        <authorList>
            <person name="Varghese N."/>
            <person name="Submissions S."/>
        </authorList>
    </citation>
    <scope>NUCLEOTIDE SEQUENCE [LARGE SCALE GENOMIC DNA]</scope>
    <source>
        <strain evidence="2">DS-12</strain>
    </source>
</reference>
<gene>
    <name evidence="1" type="ORF">SAMN05421741_106101</name>
</gene>
<evidence type="ECO:0000313" key="1">
    <source>
        <dbReference type="EMBL" id="SFN50489.1"/>
    </source>
</evidence>
<proteinExistence type="predicted"/>
<protein>
    <submittedName>
        <fullName evidence="1">Uncharacterized protein</fullName>
    </submittedName>
</protein>